<dbReference type="EMBL" id="BK014895">
    <property type="protein sequence ID" value="DAD81092.1"/>
    <property type="molecule type" value="Genomic_DNA"/>
</dbReference>
<evidence type="ECO:0000313" key="1">
    <source>
        <dbReference type="EMBL" id="DAD81092.1"/>
    </source>
</evidence>
<protein>
    <submittedName>
        <fullName evidence="1">Uncharacterized protein</fullName>
    </submittedName>
</protein>
<name>A0A8S5MFV1_9CAUD</name>
<organism evidence="1">
    <name type="scientific">Siphoviridae sp. ctq1q8</name>
    <dbReference type="NCBI Taxonomy" id="2826467"/>
    <lineage>
        <taxon>Viruses</taxon>
        <taxon>Duplodnaviria</taxon>
        <taxon>Heunggongvirae</taxon>
        <taxon>Uroviricota</taxon>
        <taxon>Caudoviricetes</taxon>
    </lineage>
</organism>
<proteinExistence type="predicted"/>
<accession>A0A8S5MFV1</accession>
<reference evidence="1" key="1">
    <citation type="journal article" date="2021" name="Proc. Natl. Acad. Sci. U.S.A.">
        <title>A Catalog of Tens of Thousands of Viruses from Human Metagenomes Reveals Hidden Associations with Chronic Diseases.</title>
        <authorList>
            <person name="Tisza M.J."/>
            <person name="Buck C.B."/>
        </authorList>
    </citation>
    <scope>NUCLEOTIDE SEQUENCE</scope>
    <source>
        <strain evidence="1">Ctq1q8</strain>
    </source>
</reference>
<sequence>MTPDIIRFALILYHSGICSGNRCYFYTQI</sequence>